<evidence type="ECO:0000256" key="4">
    <source>
        <dbReference type="ARBA" id="ARBA00012045"/>
    </source>
</evidence>
<dbReference type="GO" id="GO:0046872">
    <property type="term" value="F:metal ion binding"/>
    <property type="evidence" value="ECO:0007669"/>
    <property type="project" value="UniProtKB-KW"/>
</dbReference>
<dbReference type="InterPro" id="IPR023170">
    <property type="entry name" value="HhH_base_excis_C"/>
</dbReference>
<dbReference type="Gene3D" id="1.10.340.30">
    <property type="entry name" value="Hypothetical protein, domain 2"/>
    <property type="match status" value="1"/>
</dbReference>
<keyword evidence="7" id="KW-0479">Metal-binding</keyword>
<evidence type="ECO:0000256" key="11">
    <source>
        <dbReference type="ARBA" id="ARBA00023014"/>
    </source>
</evidence>
<dbReference type="PANTHER" id="PTHR42944:SF1">
    <property type="entry name" value="ADENINE DNA GLYCOSYLASE"/>
    <property type="match status" value="1"/>
</dbReference>
<keyword evidence="11" id="KW-0411">Iron-sulfur</keyword>
<evidence type="ECO:0000256" key="1">
    <source>
        <dbReference type="ARBA" id="ARBA00000843"/>
    </source>
</evidence>
<keyword evidence="6" id="KW-0004">4Fe-4S</keyword>
<evidence type="ECO:0000256" key="9">
    <source>
        <dbReference type="ARBA" id="ARBA00022801"/>
    </source>
</evidence>
<keyword evidence="13" id="KW-0326">Glycosidase</keyword>
<evidence type="ECO:0000256" key="8">
    <source>
        <dbReference type="ARBA" id="ARBA00022763"/>
    </source>
</evidence>
<name>A0A6J6VB71_9ZZZZ</name>
<dbReference type="EMBL" id="CAEZZM010000147">
    <property type="protein sequence ID" value="CAB4769024.1"/>
    <property type="molecule type" value="Genomic_DNA"/>
</dbReference>
<comment type="cofactor">
    <cofactor evidence="2">
        <name>[4Fe-4S] cluster</name>
        <dbReference type="ChEBI" id="CHEBI:49883"/>
    </cofactor>
</comment>
<keyword evidence="9" id="KW-0378">Hydrolase</keyword>
<dbReference type="InterPro" id="IPR000445">
    <property type="entry name" value="HhH_motif"/>
</dbReference>
<accession>A0A6J6VB71</accession>
<dbReference type="AlphaFoldDB" id="A0A6J6VB71"/>
<evidence type="ECO:0000256" key="12">
    <source>
        <dbReference type="ARBA" id="ARBA00023204"/>
    </source>
</evidence>
<dbReference type="InterPro" id="IPR003265">
    <property type="entry name" value="HhH-GPD_domain"/>
</dbReference>
<evidence type="ECO:0000256" key="10">
    <source>
        <dbReference type="ARBA" id="ARBA00023004"/>
    </source>
</evidence>
<dbReference type="Gene3D" id="1.10.1670.10">
    <property type="entry name" value="Helix-hairpin-Helix base-excision DNA repair enzymes (C-terminal)"/>
    <property type="match status" value="1"/>
</dbReference>
<comment type="similarity">
    <text evidence="3">Belongs to the Nth/MutY family.</text>
</comment>
<dbReference type="GO" id="GO:0006284">
    <property type="term" value="P:base-excision repair"/>
    <property type="evidence" value="ECO:0007669"/>
    <property type="project" value="InterPro"/>
</dbReference>
<organism evidence="15">
    <name type="scientific">freshwater metagenome</name>
    <dbReference type="NCBI Taxonomy" id="449393"/>
    <lineage>
        <taxon>unclassified sequences</taxon>
        <taxon>metagenomes</taxon>
        <taxon>ecological metagenomes</taxon>
    </lineage>
</organism>
<dbReference type="GO" id="GO:0035485">
    <property type="term" value="F:adenine/guanine mispair binding"/>
    <property type="evidence" value="ECO:0007669"/>
    <property type="project" value="TreeGrafter"/>
</dbReference>
<evidence type="ECO:0000256" key="2">
    <source>
        <dbReference type="ARBA" id="ARBA00001966"/>
    </source>
</evidence>
<protein>
    <recommendedName>
        <fullName evidence="5">Adenine DNA glycosylase</fullName>
        <ecNumber evidence="4">3.2.2.31</ecNumber>
    </recommendedName>
</protein>
<evidence type="ECO:0000313" key="15">
    <source>
        <dbReference type="EMBL" id="CAB4769024.1"/>
    </source>
</evidence>
<dbReference type="Pfam" id="PF10576">
    <property type="entry name" value="EndIII_4Fe-2S"/>
    <property type="match status" value="1"/>
</dbReference>
<dbReference type="InterPro" id="IPR011257">
    <property type="entry name" value="DNA_glycosylase"/>
</dbReference>
<evidence type="ECO:0000256" key="5">
    <source>
        <dbReference type="ARBA" id="ARBA00022023"/>
    </source>
</evidence>
<dbReference type="GO" id="GO:0032357">
    <property type="term" value="F:oxidized purine DNA binding"/>
    <property type="evidence" value="ECO:0007669"/>
    <property type="project" value="TreeGrafter"/>
</dbReference>
<keyword evidence="8" id="KW-0227">DNA damage</keyword>
<keyword evidence="10" id="KW-0408">Iron</keyword>
<dbReference type="SMART" id="SM00478">
    <property type="entry name" value="ENDO3c"/>
    <property type="match status" value="1"/>
</dbReference>
<dbReference type="InterPro" id="IPR003651">
    <property type="entry name" value="Endonuclease3_FeS-loop_motif"/>
</dbReference>
<dbReference type="GO" id="GO:0051539">
    <property type="term" value="F:4 iron, 4 sulfur cluster binding"/>
    <property type="evidence" value="ECO:0007669"/>
    <property type="project" value="UniProtKB-KW"/>
</dbReference>
<reference evidence="15" key="1">
    <citation type="submission" date="2020-05" db="EMBL/GenBank/DDBJ databases">
        <authorList>
            <person name="Chiriac C."/>
            <person name="Salcher M."/>
            <person name="Ghai R."/>
            <person name="Kavagutti S V."/>
        </authorList>
    </citation>
    <scope>NUCLEOTIDE SEQUENCE</scope>
</reference>
<evidence type="ECO:0000256" key="3">
    <source>
        <dbReference type="ARBA" id="ARBA00008343"/>
    </source>
</evidence>
<dbReference type="GO" id="GO:0034039">
    <property type="term" value="F:8-oxo-7,8-dihydroguanine DNA N-glycosylase activity"/>
    <property type="evidence" value="ECO:0007669"/>
    <property type="project" value="TreeGrafter"/>
</dbReference>
<dbReference type="EC" id="3.2.2.31" evidence="4"/>
<gene>
    <name evidence="15" type="ORF">UFOPK2872_01052</name>
</gene>
<dbReference type="Pfam" id="PF00730">
    <property type="entry name" value="HhH-GPD"/>
    <property type="match status" value="1"/>
</dbReference>
<dbReference type="GO" id="GO:0006298">
    <property type="term" value="P:mismatch repair"/>
    <property type="evidence" value="ECO:0007669"/>
    <property type="project" value="TreeGrafter"/>
</dbReference>
<dbReference type="PANTHER" id="PTHR42944">
    <property type="entry name" value="ADENINE DNA GLYCOSYLASE"/>
    <property type="match status" value="1"/>
</dbReference>
<comment type="catalytic activity">
    <reaction evidence="1">
        <text>Hydrolyzes free adenine bases from 7,8-dihydro-8-oxoguanine:adenine mismatched double-stranded DNA, leaving an apurinic site.</text>
        <dbReference type="EC" id="3.2.2.31"/>
    </reaction>
</comment>
<evidence type="ECO:0000256" key="13">
    <source>
        <dbReference type="ARBA" id="ARBA00023295"/>
    </source>
</evidence>
<dbReference type="PROSITE" id="PS01155">
    <property type="entry name" value="ENDONUCLEASE_III_2"/>
    <property type="match status" value="1"/>
</dbReference>
<sequence length="250" mass="27381">MSQQTQIDRVVPKFEAFVEQFPTPTECANASLSQLLDIWQGLGYPRRCRNLHDAAKQMVEHHGGEVPATLEALLALPGIGDYTARAVLAFADHEDVGIVDTNIARVIARIENKSFAKKELQLVADALVPEGLSWEWNQVLMDFGATVCTARAPKCDGCVVNNLCMWNVDGGDDPAPATAGTSKPQARFEGSDRQARGKLMKALVSGSVRCADAARVMNLRDQEDRAQRIVQSLLNDRLIVMVNDCYQSPS</sequence>
<dbReference type="CDD" id="cd00056">
    <property type="entry name" value="ENDO3c"/>
    <property type="match status" value="1"/>
</dbReference>
<dbReference type="GO" id="GO:0000701">
    <property type="term" value="F:purine-specific mismatch base pair DNA N-glycosylase activity"/>
    <property type="evidence" value="ECO:0007669"/>
    <property type="project" value="UniProtKB-EC"/>
</dbReference>
<dbReference type="InterPro" id="IPR044298">
    <property type="entry name" value="MIG/MutY"/>
</dbReference>
<feature type="domain" description="HhH-GPD" evidence="14">
    <location>
        <begin position="1"/>
        <end position="146"/>
    </location>
</feature>
<keyword evidence="12" id="KW-0234">DNA repair</keyword>
<dbReference type="Pfam" id="PF00633">
    <property type="entry name" value="HHH"/>
    <property type="match status" value="1"/>
</dbReference>
<evidence type="ECO:0000259" key="14">
    <source>
        <dbReference type="SMART" id="SM00478"/>
    </source>
</evidence>
<proteinExistence type="inferred from homology"/>
<evidence type="ECO:0000256" key="7">
    <source>
        <dbReference type="ARBA" id="ARBA00022723"/>
    </source>
</evidence>
<evidence type="ECO:0000256" key="6">
    <source>
        <dbReference type="ARBA" id="ARBA00022485"/>
    </source>
</evidence>
<dbReference type="SUPFAM" id="SSF48150">
    <property type="entry name" value="DNA-glycosylase"/>
    <property type="match status" value="1"/>
</dbReference>
<dbReference type="InterPro" id="IPR004036">
    <property type="entry name" value="Endonuclease-III-like_CS2"/>
</dbReference>